<evidence type="ECO:0000313" key="1">
    <source>
        <dbReference type="EMBL" id="MBB5699126.1"/>
    </source>
</evidence>
<dbReference type="RefSeq" id="WP_184028759.1">
    <property type="nucleotide sequence ID" value="NZ_JACIJJ010000003.1"/>
</dbReference>
<sequence>MTIDRETLMAYADGECDPLTTRRVERAIAADPALAAEVEAQRALRARIGAAFAPIAAAPVPPRIAELAASNVVTFPARPKRRFPAGWAGAAAASLVLGLLIGRGIAPGGPIEAGPDGLVARGTLARALDTQPGSDGAASGVRMLASFRAADGGYCRVFAGSATSGIACRDGDAWTLRRTASGRAEGGAYRQAGSADAGLMAAAQDMMAGQPLDGAGEAAAIRQGWR</sequence>
<dbReference type="AlphaFoldDB" id="A0A7W9ARJ5"/>
<proteinExistence type="predicted"/>
<keyword evidence="2" id="KW-1185">Reference proteome</keyword>
<dbReference type="EMBL" id="JACIJJ010000003">
    <property type="protein sequence ID" value="MBB5699126.1"/>
    <property type="molecule type" value="Genomic_DNA"/>
</dbReference>
<gene>
    <name evidence="1" type="ORF">FHR19_002481</name>
</gene>
<dbReference type="Proteomes" id="UP000557739">
    <property type="component" value="Unassembled WGS sequence"/>
</dbReference>
<name>A0A7W9ARJ5_9SPHN</name>
<accession>A0A7W9ARJ5</accession>
<evidence type="ECO:0000313" key="2">
    <source>
        <dbReference type="Proteomes" id="UP000557739"/>
    </source>
</evidence>
<organism evidence="1 2">
    <name type="scientific">Sphingomonas yantingensis</name>
    <dbReference type="NCBI Taxonomy" id="1241761"/>
    <lineage>
        <taxon>Bacteria</taxon>
        <taxon>Pseudomonadati</taxon>
        <taxon>Pseudomonadota</taxon>
        <taxon>Alphaproteobacteria</taxon>
        <taxon>Sphingomonadales</taxon>
        <taxon>Sphingomonadaceae</taxon>
        <taxon>Sphingomonas</taxon>
    </lineage>
</organism>
<comment type="caution">
    <text evidence="1">The sequence shown here is derived from an EMBL/GenBank/DDBJ whole genome shotgun (WGS) entry which is preliminary data.</text>
</comment>
<protein>
    <recommendedName>
        <fullName evidence="3">Anti-sigma factor</fullName>
    </recommendedName>
</protein>
<reference evidence="1 2" key="1">
    <citation type="submission" date="2020-08" db="EMBL/GenBank/DDBJ databases">
        <title>Genomic Encyclopedia of Type Strains, Phase IV (KMG-IV): sequencing the most valuable type-strain genomes for metagenomic binning, comparative biology and taxonomic classification.</title>
        <authorList>
            <person name="Goeker M."/>
        </authorList>
    </citation>
    <scope>NUCLEOTIDE SEQUENCE [LARGE SCALE GENOMIC DNA]</scope>
    <source>
        <strain evidence="1 2">DSM 27244</strain>
    </source>
</reference>
<evidence type="ECO:0008006" key="3">
    <source>
        <dbReference type="Google" id="ProtNLM"/>
    </source>
</evidence>